<dbReference type="Gene3D" id="2.60.120.1130">
    <property type="match status" value="1"/>
</dbReference>
<dbReference type="EMBL" id="QWDE01000002">
    <property type="protein sequence ID" value="RFZ83354.1"/>
    <property type="molecule type" value="Genomic_DNA"/>
</dbReference>
<proteinExistence type="predicted"/>
<accession>A0A3E2NQT0</accession>
<evidence type="ECO:0000313" key="2">
    <source>
        <dbReference type="EMBL" id="RFZ83354.1"/>
    </source>
</evidence>
<name>A0A3E2NQT0_9SPHI</name>
<dbReference type="Pfam" id="PF12969">
    <property type="entry name" value="DUF3857"/>
    <property type="match status" value="1"/>
</dbReference>
<dbReference type="AlphaFoldDB" id="A0A3E2NQT0"/>
<dbReference type="Proteomes" id="UP000260823">
    <property type="component" value="Unassembled WGS sequence"/>
</dbReference>
<protein>
    <submittedName>
        <fullName evidence="2">DUF3857 domain-containing protein</fullName>
    </submittedName>
</protein>
<dbReference type="InterPro" id="IPR024618">
    <property type="entry name" value="DUF3857"/>
</dbReference>
<gene>
    <name evidence="2" type="ORF">DYU05_14560</name>
</gene>
<dbReference type="Gene3D" id="3.10.620.30">
    <property type="match status" value="1"/>
</dbReference>
<reference evidence="2 3" key="1">
    <citation type="submission" date="2018-08" db="EMBL/GenBank/DDBJ databases">
        <title>Mucilaginibacter terrae sp. nov., isolated from manganese diggings.</title>
        <authorList>
            <person name="Huang Y."/>
            <person name="Zhou Z."/>
        </authorList>
    </citation>
    <scope>NUCLEOTIDE SEQUENCE [LARGE SCALE GENOMIC DNA]</scope>
    <source>
        <strain evidence="2 3">ZH6</strain>
    </source>
</reference>
<dbReference type="Gene3D" id="2.60.40.3140">
    <property type="match status" value="1"/>
</dbReference>
<evidence type="ECO:0000259" key="1">
    <source>
        <dbReference type="Pfam" id="PF12969"/>
    </source>
</evidence>
<sequence length="639" mass="72724">MAKPHHLKRFYLLLFLLYSSGITLYAQKAAFGQIDTADLKLTSCSFEKNASAMVLFNTAKASYTKYDGIDMEVHRRVKVFNEQGTVTANVKLQYYSGGHNEDIKNIQVISLNLVDGKIAITPLDPKLIYVQKVDKTQKQVVFTAPAVKAGSVIDIKYTWHTSLSYNFPSWLFQELIPTRYSEYQAEVKYGYSFNVIKKSTQPFVTDTAYLVKEQRLKRHVYAMSNIPGFKLEAYMGSVEDNLQGVYFKPAQSEMDWNMIGLRLLLTTDFGGQWNLPLKGEKDIINEAKVLKTDEDKIAYIFNTVKNTVRWNETDLAYSEKGIPAAWALHTGNSTEINLMLYRLLMQSGVKPTLLMLGTRDHGEIEFNNPSFDRLNKTVVRVPIDSLQYYVLDASGKYNTYNSTPYDLLGINMLTIDPDKKDFQIVKLKTALPSTEIVLVDASLNPTGKMDGSVQVASSNYKRISKLEVYDKIGEKKYLEAIKDDNNNLQLSDFKFSNLEADTLPLREDFNFKLELTGSDDNYIYFSPNLFTGIGANPFLSESRLADVDFIFPSTYSINGNYKLPVGFKIDALPKSTILSMPDQSVTFKRTTGENNGAVVIHYVIIFRKTKYTRDEYPALRQFFKTMYEMLNEQVVLKKG</sequence>
<feature type="domain" description="DUF3857" evidence="1">
    <location>
        <begin position="71"/>
        <end position="228"/>
    </location>
</feature>
<evidence type="ECO:0000313" key="3">
    <source>
        <dbReference type="Proteomes" id="UP000260823"/>
    </source>
</evidence>
<organism evidence="2 3">
    <name type="scientific">Mucilaginibacter terrenus</name>
    <dbReference type="NCBI Taxonomy" id="2482727"/>
    <lineage>
        <taxon>Bacteria</taxon>
        <taxon>Pseudomonadati</taxon>
        <taxon>Bacteroidota</taxon>
        <taxon>Sphingobacteriia</taxon>
        <taxon>Sphingobacteriales</taxon>
        <taxon>Sphingobacteriaceae</taxon>
        <taxon>Mucilaginibacter</taxon>
    </lineage>
</organism>
<keyword evidence="3" id="KW-1185">Reference proteome</keyword>
<comment type="caution">
    <text evidence="2">The sequence shown here is derived from an EMBL/GenBank/DDBJ whole genome shotgun (WGS) entry which is preliminary data.</text>
</comment>